<name>U4LM88_PYROM</name>
<gene>
    <name evidence="1" type="ORF">PCON_01226</name>
</gene>
<organism evidence="1 2">
    <name type="scientific">Pyronema omphalodes (strain CBS 100304)</name>
    <name type="common">Pyronema confluens</name>
    <dbReference type="NCBI Taxonomy" id="1076935"/>
    <lineage>
        <taxon>Eukaryota</taxon>
        <taxon>Fungi</taxon>
        <taxon>Dikarya</taxon>
        <taxon>Ascomycota</taxon>
        <taxon>Pezizomycotina</taxon>
        <taxon>Pezizomycetes</taxon>
        <taxon>Pezizales</taxon>
        <taxon>Pyronemataceae</taxon>
        <taxon>Pyronema</taxon>
    </lineage>
</organism>
<dbReference type="AlphaFoldDB" id="U4LM88"/>
<accession>U4LM88</accession>
<dbReference type="Proteomes" id="UP000018144">
    <property type="component" value="Unassembled WGS sequence"/>
</dbReference>
<sequence>MLCHHLHFESMKISQLTAAATLIIGALATPVVQLAGREDASFGCPNVSSCQSVCQTQVDEYGTPACRGECIQDDYTYDQRCLCVFCAVNDPYITVTRTVITRPPTWGITVTRTMINPMATVTRNVQ</sequence>
<keyword evidence="2" id="KW-1185">Reference proteome</keyword>
<evidence type="ECO:0000313" key="1">
    <source>
        <dbReference type="EMBL" id="CCX15000.1"/>
    </source>
</evidence>
<protein>
    <submittedName>
        <fullName evidence="1">Uncharacterized protein</fullName>
    </submittedName>
</protein>
<dbReference type="EMBL" id="HF936108">
    <property type="protein sequence ID" value="CCX15000.1"/>
    <property type="molecule type" value="Genomic_DNA"/>
</dbReference>
<proteinExistence type="predicted"/>
<reference evidence="1 2" key="1">
    <citation type="journal article" date="2013" name="PLoS Genet.">
        <title>The genome and development-dependent transcriptomes of Pyronema confluens: a window into fungal evolution.</title>
        <authorList>
            <person name="Traeger S."/>
            <person name="Altegoer F."/>
            <person name="Freitag M."/>
            <person name="Gabaldon T."/>
            <person name="Kempken F."/>
            <person name="Kumar A."/>
            <person name="Marcet-Houben M."/>
            <person name="Poggeler S."/>
            <person name="Stajich J.E."/>
            <person name="Nowrousian M."/>
        </authorList>
    </citation>
    <scope>NUCLEOTIDE SEQUENCE [LARGE SCALE GENOMIC DNA]</scope>
    <source>
        <strain evidence="2">CBS 100304</strain>
        <tissue evidence="1">Vegetative mycelium</tissue>
    </source>
</reference>
<evidence type="ECO:0000313" key="2">
    <source>
        <dbReference type="Proteomes" id="UP000018144"/>
    </source>
</evidence>